<evidence type="ECO:0000313" key="3">
    <source>
        <dbReference type="Proteomes" id="UP000319976"/>
    </source>
</evidence>
<dbReference type="OrthoDB" id="2577067at2"/>
<dbReference type="CDD" id="cd02440">
    <property type="entry name" value="AdoMet_MTases"/>
    <property type="match status" value="1"/>
</dbReference>
<evidence type="ECO:0000259" key="1">
    <source>
        <dbReference type="Pfam" id="PF08241"/>
    </source>
</evidence>
<dbReference type="InterPro" id="IPR029063">
    <property type="entry name" value="SAM-dependent_MTases_sf"/>
</dbReference>
<dbReference type="GO" id="GO:0032259">
    <property type="term" value="P:methylation"/>
    <property type="evidence" value="ECO:0007669"/>
    <property type="project" value="UniProtKB-KW"/>
</dbReference>
<dbReference type="Pfam" id="PF08241">
    <property type="entry name" value="Methyltransf_11"/>
    <property type="match status" value="1"/>
</dbReference>
<protein>
    <submittedName>
        <fullName evidence="2">Bifunctional 3-demethylubiquinone-9 3-methyltransferase/ 2-octaprenyl-6-hydroxy phenol methylase</fullName>
    </submittedName>
</protein>
<keyword evidence="2" id="KW-0489">Methyltransferase</keyword>
<accession>A0A517T4L6</accession>
<dbReference type="PANTHER" id="PTHR43861">
    <property type="entry name" value="TRANS-ACONITATE 2-METHYLTRANSFERASE-RELATED"/>
    <property type="match status" value="1"/>
</dbReference>
<gene>
    <name evidence="2" type="ORF">V22_05110</name>
</gene>
<dbReference type="Proteomes" id="UP000319976">
    <property type="component" value="Chromosome"/>
</dbReference>
<proteinExistence type="predicted"/>
<dbReference type="AlphaFoldDB" id="A0A517T4L6"/>
<dbReference type="InterPro" id="IPR013216">
    <property type="entry name" value="Methyltransf_11"/>
</dbReference>
<dbReference type="EMBL" id="CP036316">
    <property type="protein sequence ID" value="QDT63291.1"/>
    <property type="molecule type" value="Genomic_DNA"/>
</dbReference>
<keyword evidence="3" id="KW-1185">Reference proteome</keyword>
<dbReference type="RefSeq" id="WP_145259494.1">
    <property type="nucleotide sequence ID" value="NZ_CP036316.1"/>
</dbReference>
<dbReference type="KEGG" id="chya:V22_05110"/>
<evidence type="ECO:0000313" key="2">
    <source>
        <dbReference type="EMBL" id="QDT63291.1"/>
    </source>
</evidence>
<name>A0A517T4L6_9PLAN</name>
<dbReference type="GO" id="GO:0008757">
    <property type="term" value="F:S-adenosylmethionine-dependent methyltransferase activity"/>
    <property type="evidence" value="ECO:0007669"/>
    <property type="project" value="InterPro"/>
</dbReference>
<sequence length="262" mass="30928">MTTENRLVTRDYWKDFFWDKKEQKLPDIRLDDSNVEFQVLHDRLQRYLPRHNDWRFLEIGCCPGRYLYYFHHTYGYQVTGIEYVEDAAEQTRLALQETETPARVITADLFEYAAPENERYDVVLSVGFVEHFHDISEPIKKHWELLAPDGLLVIWVPNHQGLCGWLLKRLQPDVFAAHNCMGWKELKSCLDTLPDIEILTGGYWGKFNLAPANFMPWLETKIPYLMYRLIGKFHSALLRCRWMMPETHAVSPYVGVIAKKKS</sequence>
<reference evidence="2 3" key="1">
    <citation type="submission" date="2019-02" db="EMBL/GenBank/DDBJ databases">
        <title>Deep-cultivation of Planctomycetes and their phenomic and genomic characterization uncovers novel biology.</title>
        <authorList>
            <person name="Wiegand S."/>
            <person name="Jogler M."/>
            <person name="Boedeker C."/>
            <person name="Pinto D."/>
            <person name="Vollmers J."/>
            <person name="Rivas-Marin E."/>
            <person name="Kohn T."/>
            <person name="Peeters S.H."/>
            <person name="Heuer A."/>
            <person name="Rast P."/>
            <person name="Oberbeckmann S."/>
            <person name="Bunk B."/>
            <person name="Jeske O."/>
            <person name="Meyerdierks A."/>
            <person name="Storesund J.E."/>
            <person name="Kallscheuer N."/>
            <person name="Luecker S."/>
            <person name="Lage O.M."/>
            <person name="Pohl T."/>
            <person name="Merkel B.J."/>
            <person name="Hornburger P."/>
            <person name="Mueller R.-W."/>
            <person name="Bruemmer F."/>
            <person name="Labrenz M."/>
            <person name="Spormann A.M."/>
            <person name="Op den Camp H."/>
            <person name="Overmann J."/>
            <person name="Amann R."/>
            <person name="Jetten M.S.M."/>
            <person name="Mascher T."/>
            <person name="Medema M.H."/>
            <person name="Devos D.P."/>
            <person name="Kaster A.-K."/>
            <person name="Ovreas L."/>
            <person name="Rohde M."/>
            <person name="Galperin M.Y."/>
            <person name="Jogler C."/>
        </authorList>
    </citation>
    <scope>NUCLEOTIDE SEQUENCE [LARGE SCALE GENOMIC DNA]</scope>
    <source>
        <strain evidence="2 3">V22</strain>
    </source>
</reference>
<organism evidence="2 3">
    <name type="scientific">Calycomorphotria hydatis</name>
    <dbReference type="NCBI Taxonomy" id="2528027"/>
    <lineage>
        <taxon>Bacteria</taxon>
        <taxon>Pseudomonadati</taxon>
        <taxon>Planctomycetota</taxon>
        <taxon>Planctomycetia</taxon>
        <taxon>Planctomycetales</taxon>
        <taxon>Planctomycetaceae</taxon>
        <taxon>Calycomorphotria</taxon>
    </lineage>
</organism>
<dbReference type="Gene3D" id="3.40.50.150">
    <property type="entry name" value="Vaccinia Virus protein VP39"/>
    <property type="match status" value="1"/>
</dbReference>
<dbReference type="SUPFAM" id="SSF53335">
    <property type="entry name" value="S-adenosyl-L-methionine-dependent methyltransferases"/>
    <property type="match status" value="1"/>
</dbReference>
<feature type="domain" description="Methyltransferase type 11" evidence="1">
    <location>
        <begin position="57"/>
        <end position="154"/>
    </location>
</feature>
<keyword evidence="2" id="KW-0830">Ubiquinone</keyword>
<keyword evidence="2" id="KW-0808">Transferase</keyword>